<keyword evidence="12" id="KW-1185">Reference proteome</keyword>
<feature type="binding site" evidence="7">
    <location>
        <position position="46"/>
    </location>
    <ligand>
        <name>ATP</name>
        <dbReference type="ChEBI" id="CHEBI:30616"/>
    </ligand>
</feature>
<accession>A0AAW3ZP35</accession>
<evidence type="ECO:0000256" key="7">
    <source>
        <dbReference type="PROSITE-ProRule" id="PRU10141"/>
    </source>
</evidence>
<dbReference type="CDD" id="cd14014">
    <property type="entry name" value="STKc_PknB_like"/>
    <property type="match status" value="1"/>
</dbReference>
<feature type="transmembrane region" description="Helical" evidence="9">
    <location>
        <begin position="311"/>
        <end position="335"/>
    </location>
</feature>
<evidence type="ECO:0000256" key="8">
    <source>
        <dbReference type="SAM" id="MobiDB-lite"/>
    </source>
</evidence>
<evidence type="ECO:0000256" key="1">
    <source>
        <dbReference type="ARBA" id="ARBA00012513"/>
    </source>
</evidence>
<keyword evidence="2 11" id="KW-0723">Serine/threonine-protein kinase</keyword>
<dbReference type="Gene3D" id="1.10.510.10">
    <property type="entry name" value="Transferase(Phosphotransferase) domain 1"/>
    <property type="match status" value="1"/>
</dbReference>
<comment type="caution">
    <text evidence="11">The sequence shown here is derived from an EMBL/GenBank/DDBJ whole genome shotgun (WGS) entry which is preliminary data.</text>
</comment>
<evidence type="ECO:0000256" key="6">
    <source>
        <dbReference type="ARBA" id="ARBA00022840"/>
    </source>
</evidence>
<dbReference type="EC" id="2.7.11.1" evidence="1"/>
<organism evidence="11 12">
    <name type="scientific">Pseudomarimonas arenosa</name>
    <dbReference type="NCBI Taxonomy" id="2774145"/>
    <lineage>
        <taxon>Bacteria</taxon>
        <taxon>Pseudomonadati</taxon>
        <taxon>Pseudomonadota</taxon>
        <taxon>Gammaproteobacteria</taxon>
        <taxon>Lysobacterales</taxon>
        <taxon>Lysobacteraceae</taxon>
        <taxon>Pseudomarimonas</taxon>
    </lineage>
</organism>
<dbReference type="SMART" id="SM00220">
    <property type="entry name" value="S_TKc"/>
    <property type="match status" value="1"/>
</dbReference>
<keyword evidence="3" id="KW-0808">Transferase</keyword>
<dbReference type="GO" id="GO:0005524">
    <property type="term" value="F:ATP binding"/>
    <property type="evidence" value="ECO:0007669"/>
    <property type="project" value="UniProtKB-UniRule"/>
</dbReference>
<dbReference type="InterPro" id="IPR008271">
    <property type="entry name" value="Ser/Thr_kinase_AS"/>
</dbReference>
<dbReference type="PROSITE" id="PS00108">
    <property type="entry name" value="PROTEIN_KINASE_ST"/>
    <property type="match status" value="1"/>
</dbReference>
<dbReference type="InterPro" id="IPR011009">
    <property type="entry name" value="Kinase-like_dom_sf"/>
</dbReference>
<proteinExistence type="predicted"/>
<dbReference type="Gene3D" id="3.30.200.20">
    <property type="entry name" value="Phosphorylase Kinase, domain 1"/>
    <property type="match status" value="1"/>
</dbReference>
<evidence type="ECO:0000259" key="10">
    <source>
        <dbReference type="PROSITE" id="PS50011"/>
    </source>
</evidence>
<dbReference type="PROSITE" id="PS50011">
    <property type="entry name" value="PROTEIN_KINASE_DOM"/>
    <property type="match status" value="1"/>
</dbReference>
<keyword evidence="9" id="KW-1133">Transmembrane helix</keyword>
<evidence type="ECO:0000256" key="9">
    <source>
        <dbReference type="SAM" id="Phobius"/>
    </source>
</evidence>
<feature type="domain" description="Protein kinase" evidence="10">
    <location>
        <begin position="17"/>
        <end position="272"/>
    </location>
</feature>
<evidence type="ECO:0000313" key="11">
    <source>
        <dbReference type="EMBL" id="MBD8526041.1"/>
    </source>
</evidence>
<evidence type="ECO:0000313" key="12">
    <source>
        <dbReference type="Proteomes" id="UP000613768"/>
    </source>
</evidence>
<reference evidence="11 12" key="1">
    <citation type="submission" date="2020-09" db="EMBL/GenBank/DDBJ databases">
        <title>Pseudoxanthomonas sp. CAU 1598 isolated from sand of Yaerae Beach.</title>
        <authorList>
            <person name="Kim W."/>
        </authorList>
    </citation>
    <scope>NUCLEOTIDE SEQUENCE [LARGE SCALE GENOMIC DNA]</scope>
    <source>
        <strain evidence="11 12">CAU 1598</strain>
    </source>
</reference>
<dbReference type="PANTHER" id="PTHR43289:SF6">
    <property type="entry name" value="SERINE_THREONINE-PROTEIN KINASE NEKL-3"/>
    <property type="match status" value="1"/>
</dbReference>
<keyword evidence="5 11" id="KW-0418">Kinase</keyword>
<evidence type="ECO:0000256" key="3">
    <source>
        <dbReference type="ARBA" id="ARBA00022679"/>
    </source>
</evidence>
<evidence type="ECO:0000256" key="2">
    <source>
        <dbReference type="ARBA" id="ARBA00022527"/>
    </source>
</evidence>
<dbReference type="Proteomes" id="UP000613768">
    <property type="component" value="Unassembled WGS sequence"/>
</dbReference>
<dbReference type="PANTHER" id="PTHR43289">
    <property type="entry name" value="MITOGEN-ACTIVATED PROTEIN KINASE KINASE KINASE 20-RELATED"/>
    <property type="match status" value="1"/>
</dbReference>
<dbReference type="Pfam" id="PF00069">
    <property type="entry name" value="Pkinase"/>
    <property type="match status" value="1"/>
</dbReference>
<keyword evidence="6 7" id="KW-0067">ATP-binding</keyword>
<feature type="region of interest" description="Disordered" evidence="8">
    <location>
        <begin position="278"/>
        <end position="305"/>
    </location>
</feature>
<name>A0AAW3ZP35_9GAMM</name>
<dbReference type="InterPro" id="IPR000719">
    <property type="entry name" value="Prot_kinase_dom"/>
</dbReference>
<evidence type="ECO:0000256" key="5">
    <source>
        <dbReference type="ARBA" id="ARBA00022777"/>
    </source>
</evidence>
<gene>
    <name evidence="11" type="ORF">IFO71_09825</name>
</gene>
<dbReference type="AlphaFoldDB" id="A0AAW3ZP35"/>
<keyword evidence="9" id="KW-0472">Membrane</keyword>
<dbReference type="RefSeq" id="WP_192029463.1">
    <property type="nucleotide sequence ID" value="NZ_JACYTR010000016.1"/>
</dbReference>
<keyword evidence="9" id="KW-0812">Transmembrane</keyword>
<dbReference type="EMBL" id="JACYTR010000016">
    <property type="protein sequence ID" value="MBD8526041.1"/>
    <property type="molecule type" value="Genomic_DNA"/>
</dbReference>
<dbReference type="FunFam" id="1.10.510.10:FF:000021">
    <property type="entry name" value="Serine/threonine protein kinase"/>
    <property type="match status" value="1"/>
</dbReference>
<evidence type="ECO:0000256" key="4">
    <source>
        <dbReference type="ARBA" id="ARBA00022741"/>
    </source>
</evidence>
<sequence length="480" mass="51142">MSATVLLKSVDIHIPGYKILRPLGEGGMASVFLAMQESLDREVALKVMAPALAANSEFTDRFLKEGRITAKLSHPNLVTVFDIGSHGSVYYLAAEYIPGGTLREKINLGLSIAETLDIVCDVARGLHFAHQKGFVHRDVKPGNILFKLDGTAVLADFGIAKAMDAKSGATMAGASIGTPDYMSPEQARAETVDGRSDLYSMGAMLYEMLTGEPPYQASDPFTVALMHVTQPVPQLPAESAWLQPLIDSLMAKTPENRPESGEAFIGEVEGLLASSPEAAGIQQRPGAKKKAGGPRLSGSTTRVSVATPSPLASPMVIGGGLAAVLAIAVAGYVLWPKADPTITTAPDPTSVDPSQLPPEVLIPSPTVPTDELDVGLLLEQADGFKQRGLEGRDGRYLTFPDDENAVALYKRVLDKEPGNERASSGLVEIRDFFERGARGLCDRQLYDPCITIAEKGLLADPDSQALKQLIEDANNKRLGN</sequence>
<dbReference type="SUPFAM" id="SSF56112">
    <property type="entry name" value="Protein kinase-like (PK-like)"/>
    <property type="match status" value="1"/>
</dbReference>
<dbReference type="GO" id="GO:0004674">
    <property type="term" value="F:protein serine/threonine kinase activity"/>
    <property type="evidence" value="ECO:0007669"/>
    <property type="project" value="UniProtKB-KW"/>
</dbReference>
<dbReference type="PROSITE" id="PS00107">
    <property type="entry name" value="PROTEIN_KINASE_ATP"/>
    <property type="match status" value="1"/>
</dbReference>
<keyword evidence="4 7" id="KW-0547">Nucleotide-binding</keyword>
<dbReference type="InterPro" id="IPR017441">
    <property type="entry name" value="Protein_kinase_ATP_BS"/>
</dbReference>
<protein>
    <recommendedName>
        <fullName evidence="1">non-specific serine/threonine protein kinase</fullName>
        <ecNumber evidence="1">2.7.11.1</ecNumber>
    </recommendedName>
</protein>